<dbReference type="AlphaFoldDB" id="A0A6N2YND6"/>
<evidence type="ECO:0000313" key="1">
    <source>
        <dbReference type="EMBL" id="VYT67607.1"/>
    </source>
</evidence>
<organism evidence="1">
    <name type="scientific">Paraprevotella clara</name>
    <dbReference type="NCBI Taxonomy" id="454154"/>
    <lineage>
        <taxon>Bacteria</taxon>
        <taxon>Pseudomonadati</taxon>
        <taxon>Bacteroidota</taxon>
        <taxon>Bacteroidia</taxon>
        <taxon>Bacteroidales</taxon>
        <taxon>Prevotellaceae</taxon>
        <taxon>Paraprevotella</taxon>
    </lineage>
</organism>
<dbReference type="RefSeq" id="WP_287546572.1">
    <property type="nucleotide sequence ID" value="NZ_CACRUT010000003.1"/>
</dbReference>
<gene>
    <name evidence="1" type="ORF">PCLFYP37_00834</name>
</gene>
<protein>
    <submittedName>
        <fullName evidence="1">Uncharacterized protein</fullName>
    </submittedName>
</protein>
<proteinExistence type="predicted"/>
<accession>A0A6N2YND6</accession>
<dbReference type="EMBL" id="CACRUT010000003">
    <property type="protein sequence ID" value="VYT67607.1"/>
    <property type="molecule type" value="Genomic_DNA"/>
</dbReference>
<reference evidence="1" key="1">
    <citation type="submission" date="2019-11" db="EMBL/GenBank/DDBJ databases">
        <authorList>
            <person name="Feng L."/>
        </authorList>
    </citation>
    <scope>NUCLEOTIDE SEQUENCE</scope>
    <source>
        <strain evidence="1">PclaraLFYP37</strain>
    </source>
</reference>
<sequence length="98" mass="11558">MKDKVKELLSLIKGNKPCYFIQYTVQDGEIIILDGHKSYPTDNNGKHPDLIWGDAMSELRPDDEVIAKFEKYGISWDKAKEFRERWEQEAERDKAFLH</sequence>
<name>A0A6N2YND6_9BACT</name>